<evidence type="ECO:0000313" key="3">
    <source>
        <dbReference type="Proteomes" id="UP000290975"/>
    </source>
</evidence>
<reference evidence="2 3" key="1">
    <citation type="submission" date="2014-12" db="EMBL/GenBank/DDBJ databases">
        <title>Whole genome sequencing of Sphingobium xenophagum OW59.</title>
        <authorList>
            <person name="Ohta Y."/>
            <person name="Nishi S."/>
            <person name="Hatada Y."/>
        </authorList>
    </citation>
    <scope>NUCLEOTIDE SEQUENCE [LARGE SCALE GENOMIC DNA]</scope>
    <source>
        <strain evidence="2 3">OW59</strain>
    </source>
</reference>
<protein>
    <submittedName>
        <fullName evidence="2">Uncharacterized protein</fullName>
    </submittedName>
</protein>
<proteinExistence type="predicted"/>
<dbReference type="AlphaFoldDB" id="A0A401J1X1"/>
<evidence type="ECO:0000313" key="2">
    <source>
        <dbReference type="EMBL" id="GBH30622.1"/>
    </source>
</evidence>
<dbReference type="Proteomes" id="UP000290975">
    <property type="component" value="Unassembled WGS sequence"/>
</dbReference>
<dbReference type="RefSeq" id="WP_130752710.1">
    <property type="nucleotide sequence ID" value="NZ_BBQY01000004.1"/>
</dbReference>
<sequence length="174" mass="19534">MAVDPQIIIAVIGTLGTLGGAAIGAWIAGSSSKATALRIALVERDKHKHDRLWDARREAYTVIVAAMSALEKTASRMDDRMNGHEADAERYYQSQTYNEDAEELWSEFRAVKAAYEGNILVLSEGFKAAYAEWQKDFFYEEEGIPPQQADAHYNAMRQHIPLFVELAQAEIWPV</sequence>
<keyword evidence="3" id="KW-1185">Reference proteome</keyword>
<keyword evidence="1" id="KW-0812">Transmembrane</keyword>
<dbReference type="EMBL" id="BBQY01000004">
    <property type="protein sequence ID" value="GBH30622.1"/>
    <property type="molecule type" value="Genomic_DNA"/>
</dbReference>
<feature type="transmembrane region" description="Helical" evidence="1">
    <location>
        <begin position="6"/>
        <end position="28"/>
    </location>
</feature>
<gene>
    <name evidence="2" type="ORF">MBESOW_P1877</name>
</gene>
<accession>A0A401J1X1</accession>
<keyword evidence="1" id="KW-1133">Transmembrane helix</keyword>
<keyword evidence="1" id="KW-0472">Membrane</keyword>
<evidence type="ECO:0000256" key="1">
    <source>
        <dbReference type="SAM" id="Phobius"/>
    </source>
</evidence>
<organism evidence="2 3">
    <name type="scientific">Sphingobium xenophagum</name>
    <dbReference type="NCBI Taxonomy" id="121428"/>
    <lineage>
        <taxon>Bacteria</taxon>
        <taxon>Pseudomonadati</taxon>
        <taxon>Pseudomonadota</taxon>
        <taxon>Alphaproteobacteria</taxon>
        <taxon>Sphingomonadales</taxon>
        <taxon>Sphingomonadaceae</taxon>
        <taxon>Sphingobium</taxon>
    </lineage>
</organism>
<comment type="caution">
    <text evidence="2">The sequence shown here is derived from an EMBL/GenBank/DDBJ whole genome shotgun (WGS) entry which is preliminary data.</text>
</comment>
<name>A0A401J1X1_SPHXE</name>